<evidence type="ECO:0000313" key="4">
    <source>
        <dbReference type="Proteomes" id="UP000068164"/>
    </source>
</evidence>
<dbReference type="EMBL" id="LNCD01000069">
    <property type="protein sequence ID" value="KWV53014.1"/>
    <property type="molecule type" value="Genomic_DNA"/>
</dbReference>
<dbReference type="Gene3D" id="3.40.50.450">
    <property type="match status" value="1"/>
</dbReference>
<keyword evidence="4" id="KW-1185">Reference proteome</keyword>
<evidence type="ECO:0000313" key="3">
    <source>
        <dbReference type="EMBL" id="KWV53014.1"/>
    </source>
</evidence>
<accession>A0A120FLZ3</accession>
<reference evidence="3 4" key="1">
    <citation type="submission" date="2015-11" db="EMBL/GenBank/DDBJ databases">
        <title>Draft Genome Sequence of the Strain BR 10423 (Rhizobium sp.) isolated from nodules of Mimosa pudica.</title>
        <authorList>
            <person name="Barauna A.C."/>
            <person name="Zilli J.E."/>
            <person name="Simoes-Araujo J.L."/>
            <person name="Reis V.M."/>
            <person name="James E.K."/>
            <person name="Reis F.B.Jr."/>
            <person name="Rouws L.F."/>
            <person name="Passos S.R."/>
            <person name="Gois S.R."/>
        </authorList>
    </citation>
    <scope>NUCLEOTIDE SEQUENCE [LARGE SCALE GENOMIC DNA]</scope>
    <source>
        <strain evidence="3 4">BR10423</strain>
    </source>
</reference>
<dbReference type="Proteomes" id="UP000068164">
    <property type="component" value="Unassembled WGS sequence"/>
</dbReference>
<dbReference type="RefSeq" id="WP_028746981.1">
    <property type="nucleotide sequence ID" value="NZ_LNCD01000069.1"/>
</dbReference>
<evidence type="ECO:0000256" key="1">
    <source>
        <dbReference type="ARBA" id="ARBA00006525"/>
    </source>
</evidence>
<dbReference type="SUPFAM" id="SSF102405">
    <property type="entry name" value="MCP/YpsA-like"/>
    <property type="match status" value="1"/>
</dbReference>
<evidence type="ECO:0000259" key="2">
    <source>
        <dbReference type="Pfam" id="PF02481"/>
    </source>
</evidence>
<dbReference type="Pfam" id="PF02481">
    <property type="entry name" value="DNA_processg_A"/>
    <property type="match status" value="1"/>
</dbReference>
<protein>
    <submittedName>
        <fullName evidence="3">SMF family protein</fullName>
    </submittedName>
</protein>
<name>A0A120FLZ3_9HYPH</name>
<organism evidence="3 4">
    <name type="scientific">Rhizobium altiplani</name>
    <dbReference type="NCBI Taxonomy" id="1864509"/>
    <lineage>
        <taxon>Bacteria</taxon>
        <taxon>Pseudomonadati</taxon>
        <taxon>Pseudomonadota</taxon>
        <taxon>Alphaproteobacteria</taxon>
        <taxon>Hyphomicrobiales</taxon>
        <taxon>Rhizobiaceae</taxon>
        <taxon>Rhizobium/Agrobacterium group</taxon>
        <taxon>Rhizobium</taxon>
    </lineage>
</organism>
<gene>
    <name evidence="3" type="ORF">AS026_03830</name>
</gene>
<feature type="domain" description="Smf/DprA SLOG" evidence="2">
    <location>
        <begin position="117"/>
        <end position="293"/>
    </location>
</feature>
<comment type="caution">
    <text evidence="3">The sequence shown here is derived from an EMBL/GenBank/DDBJ whole genome shotgun (WGS) entry which is preliminary data.</text>
</comment>
<dbReference type="PANTHER" id="PTHR43022">
    <property type="entry name" value="PROTEIN SMF"/>
    <property type="match status" value="1"/>
</dbReference>
<dbReference type="GO" id="GO:0009294">
    <property type="term" value="P:DNA-mediated transformation"/>
    <property type="evidence" value="ECO:0007669"/>
    <property type="project" value="InterPro"/>
</dbReference>
<dbReference type="PANTHER" id="PTHR43022:SF1">
    <property type="entry name" value="PROTEIN SMF"/>
    <property type="match status" value="1"/>
</dbReference>
<proteinExistence type="inferred from homology"/>
<dbReference type="InterPro" id="IPR003488">
    <property type="entry name" value="DprA"/>
</dbReference>
<sequence length="344" mass="37920">MSRDASKRGTPTRLFRHSGVVECEVDDQQDLTTEKRAFLSLAMMKGVGFHTLWQIAESQRSFQSVFNSSGEDLVQLLKSRGARLPNSSKADWKEIMSSLARSVDQLEATFQASQIQIVLRSDESYPRTLLHLDDPPHWLFVQGNTEVLTAPSIAIVGTRDPSPEGLWLAEYVGLTLRHWGRPTVSGLALGIDQAIHNASLAAKVPTIAVLGTGITVDYPKNIGPIRKKIVDAGGAVITEYLPGESYSAINFVRRNRLQAALARALIPVQWKERSGTAHTVRFAAGLGRAIAGLRLPTWDPRSINLPDGRGPRHVFTVPGQDEAFRAFVEKSLSDDLLYRQTSFL</sequence>
<comment type="similarity">
    <text evidence="1">Belongs to the DprA/Smf family.</text>
</comment>
<dbReference type="AlphaFoldDB" id="A0A120FLZ3"/>
<dbReference type="OrthoDB" id="9785707at2"/>
<dbReference type="InterPro" id="IPR057666">
    <property type="entry name" value="DrpA_SLOG"/>
</dbReference>